<organism evidence="4 5">
    <name type="scientific">Slackia heliotrinireducens (strain ATCC 29202 / DSM 20476 / NCTC 11029 / RHS 1)</name>
    <name type="common">Peptococcus heliotrinreducens</name>
    <dbReference type="NCBI Taxonomy" id="471855"/>
    <lineage>
        <taxon>Bacteria</taxon>
        <taxon>Bacillati</taxon>
        <taxon>Actinomycetota</taxon>
        <taxon>Coriobacteriia</taxon>
        <taxon>Eggerthellales</taxon>
        <taxon>Eggerthellaceae</taxon>
        <taxon>Slackia</taxon>
    </lineage>
</organism>
<accession>C7N2R4</accession>
<feature type="transmembrane region" description="Helical" evidence="2">
    <location>
        <begin position="172"/>
        <end position="193"/>
    </location>
</feature>
<reference evidence="4 5" key="1">
    <citation type="journal article" date="2009" name="Stand. Genomic Sci.">
        <title>Complete genome sequence of Slackia heliotrinireducens type strain (RHS 1).</title>
        <authorList>
            <person name="Pukall R."/>
            <person name="Lapidus A."/>
            <person name="Nolan M."/>
            <person name="Copeland A."/>
            <person name="Glavina Del Rio T."/>
            <person name="Lucas S."/>
            <person name="Chen F."/>
            <person name="Tice H."/>
            <person name="Cheng J.F."/>
            <person name="Chertkov O."/>
            <person name="Bruce D."/>
            <person name="Goodwin L."/>
            <person name="Kuske C."/>
            <person name="Brettin T."/>
            <person name="Detter J.C."/>
            <person name="Han C."/>
            <person name="Pitluck S."/>
            <person name="Pati A."/>
            <person name="Mavrommatis K."/>
            <person name="Ivanova N."/>
            <person name="Ovchinnikova G."/>
            <person name="Chen A."/>
            <person name="Palaniappan K."/>
            <person name="Schneider S."/>
            <person name="Rohde M."/>
            <person name="Chain P."/>
            <person name="D'haeseleer P."/>
            <person name="Goker M."/>
            <person name="Bristow J."/>
            <person name="Eisen J.A."/>
            <person name="Markowitz V."/>
            <person name="Kyrpides N.C."/>
            <person name="Klenk H.P."/>
            <person name="Hugenholtz P."/>
        </authorList>
    </citation>
    <scope>NUCLEOTIDE SEQUENCE [LARGE SCALE GENOMIC DNA]</scope>
    <source>
        <strain evidence="5">ATCC 29202 / DSM 20476 / NCTC 11029 / RHS 1</strain>
    </source>
</reference>
<feature type="transmembrane region" description="Helical" evidence="2">
    <location>
        <begin position="110"/>
        <end position="128"/>
    </location>
</feature>
<dbReference type="InterPro" id="IPR010982">
    <property type="entry name" value="Lambda_DNA-bd_dom_sf"/>
</dbReference>
<dbReference type="PANTHER" id="PTHR46558:SF15">
    <property type="entry name" value="HELIX-TURN-HELIX DOMAIN PROTEIN"/>
    <property type="match status" value="1"/>
</dbReference>
<dbReference type="STRING" id="471855.Shel_25650"/>
<evidence type="ECO:0000256" key="1">
    <source>
        <dbReference type="ARBA" id="ARBA00023125"/>
    </source>
</evidence>
<dbReference type="EMBL" id="CP001684">
    <property type="protein sequence ID" value="ACV23572.1"/>
    <property type="molecule type" value="Genomic_DNA"/>
</dbReference>
<dbReference type="AlphaFoldDB" id="C7N2R4"/>
<evidence type="ECO:0000313" key="4">
    <source>
        <dbReference type="EMBL" id="ACV23572.1"/>
    </source>
</evidence>
<dbReference type="InterPro" id="IPR001387">
    <property type="entry name" value="Cro/C1-type_HTH"/>
</dbReference>
<dbReference type="Gene3D" id="1.10.260.40">
    <property type="entry name" value="lambda repressor-like DNA-binding domains"/>
    <property type="match status" value="1"/>
</dbReference>
<dbReference type="PROSITE" id="PS50943">
    <property type="entry name" value="HTH_CROC1"/>
    <property type="match status" value="1"/>
</dbReference>
<keyword evidence="5" id="KW-1185">Reference proteome</keyword>
<evidence type="ECO:0000259" key="3">
    <source>
        <dbReference type="PROSITE" id="PS50943"/>
    </source>
</evidence>
<name>C7N2R4_SLAHD</name>
<keyword evidence="1" id="KW-0238">DNA-binding</keyword>
<dbReference type="SMART" id="SM00530">
    <property type="entry name" value="HTH_XRE"/>
    <property type="match status" value="1"/>
</dbReference>
<dbReference type="SUPFAM" id="SSF47413">
    <property type="entry name" value="lambda repressor-like DNA-binding domains"/>
    <property type="match status" value="1"/>
</dbReference>
<keyword evidence="2" id="KW-0472">Membrane</keyword>
<protein>
    <submittedName>
        <fullName evidence="4">Predicted transcriptional regulator</fullName>
    </submittedName>
</protein>
<dbReference type="eggNOG" id="COG1476">
    <property type="taxonomic scope" value="Bacteria"/>
</dbReference>
<evidence type="ECO:0000313" key="5">
    <source>
        <dbReference type="Proteomes" id="UP000002026"/>
    </source>
</evidence>
<dbReference type="PANTHER" id="PTHR46558">
    <property type="entry name" value="TRACRIPTIONAL REGULATORY PROTEIN-RELATED-RELATED"/>
    <property type="match status" value="1"/>
</dbReference>
<evidence type="ECO:0000256" key="2">
    <source>
        <dbReference type="SAM" id="Phobius"/>
    </source>
</evidence>
<dbReference type="Proteomes" id="UP000002026">
    <property type="component" value="Chromosome"/>
</dbReference>
<gene>
    <name evidence="4" type="ordered locus">Shel_25650</name>
</gene>
<keyword evidence="2" id="KW-0812">Transmembrane</keyword>
<feature type="transmembrane region" description="Helical" evidence="2">
    <location>
        <begin position="85"/>
        <end position="104"/>
    </location>
</feature>
<proteinExistence type="predicted"/>
<feature type="domain" description="HTH cro/C1-type" evidence="3">
    <location>
        <begin position="7"/>
        <end position="61"/>
    </location>
</feature>
<dbReference type="RefSeq" id="WP_012799670.1">
    <property type="nucleotide sequence ID" value="NC_013165.1"/>
</dbReference>
<sequence>MEVGKTIKDLRTRSGMSQEELAKNVFVSRQTVSSWENEKSYPDVQSLALIAELFNTSIDALVKGDLAMIDLRIAEAEVKTLKRNATLYGVLLAVSLVIMVVAFAQENWLALASGAVVWALSLYFAFLVDHDKKKYDVQTYREIRAFCNGVPIDEIKAQRESKHRGIDIMKKAIICGGAGAAVGVATAWIVRLFS</sequence>
<dbReference type="HOGENOM" id="CLU_066192_2_2_11"/>
<dbReference type="KEGG" id="shi:Shel_25650"/>
<dbReference type="CDD" id="cd00093">
    <property type="entry name" value="HTH_XRE"/>
    <property type="match status" value="1"/>
</dbReference>
<dbReference type="Pfam" id="PF01381">
    <property type="entry name" value="HTH_3"/>
    <property type="match status" value="1"/>
</dbReference>
<dbReference type="GO" id="GO:0003677">
    <property type="term" value="F:DNA binding"/>
    <property type="evidence" value="ECO:0007669"/>
    <property type="project" value="UniProtKB-KW"/>
</dbReference>
<keyword evidence="2" id="KW-1133">Transmembrane helix</keyword>